<dbReference type="AlphaFoldDB" id="A0A6L2LGD7"/>
<reference evidence="2" key="1">
    <citation type="journal article" date="2019" name="Sci. Rep.">
        <title>Draft genome of Tanacetum cinerariifolium, the natural source of mosquito coil.</title>
        <authorList>
            <person name="Yamashiro T."/>
            <person name="Shiraishi A."/>
            <person name="Satake H."/>
            <person name="Nakayama K."/>
        </authorList>
    </citation>
    <scope>NUCLEOTIDE SEQUENCE</scope>
</reference>
<feature type="compositionally biased region" description="Polar residues" evidence="1">
    <location>
        <begin position="227"/>
        <end position="237"/>
    </location>
</feature>
<dbReference type="EMBL" id="BKCJ010004147">
    <property type="protein sequence ID" value="GEU59294.1"/>
    <property type="molecule type" value="Genomic_DNA"/>
</dbReference>
<name>A0A6L2LGD7_TANCI</name>
<evidence type="ECO:0000313" key="2">
    <source>
        <dbReference type="EMBL" id="GEU59294.1"/>
    </source>
</evidence>
<sequence>MHNNITTAGSRDRPYQPTTVTILTVPATENSLAVPEQTAVKTILTVSPKNKAHYELEKEAIHLLLTGIEDEIYSTVDACKTAHEMWIAIERLQQVRIAKNANPLALVAAAQQYPEPIIKKPKRVKGSTYHKETMLLCKQVEKGVPLQAEQADWLEDGDEEIDEQELEAHYSFMAKIQEVPTADSRTDTEPLEQVHTDAEYNVFPNVRQHSEQPESTRNTCLVEKDNSNVTPDSSNMCDNDIQID</sequence>
<evidence type="ECO:0000256" key="1">
    <source>
        <dbReference type="SAM" id="MobiDB-lite"/>
    </source>
</evidence>
<protein>
    <submittedName>
        <fullName evidence="2">Uncharacterized protein</fullName>
    </submittedName>
</protein>
<accession>A0A6L2LGD7</accession>
<feature type="region of interest" description="Disordered" evidence="1">
    <location>
        <begin position="224"/>
        <end position="244"/>
    </location>
</feature>
<organism evidence="2">
    <name type="scientific">Tanacetum cinerariifolium</name>
    <name type="common">Dalmatian daisy</name>
    <name type="synonym">Chrysanthemum cinerariifolium</name>
    <dbReference type="NCBI Taxonomy" id="118510"/>
    <lineage>
        <taxon>Eukaryota</taxon>
        <taxon>Viridiplantae</taxon>
        <taxon>Streptophyta</taxon>
        <taxon>Embryophyta</taxon>
        <taxon>Tracheophyta</taxon>
        <taxon>Spermatophyta</taxon>
        <taxon>Magnoliopsida</taxon>
        <taxon>eudicotyledons</taxon>
        <taxon>Gunneridae</taxon>
        <taxon>Pentapetalae</taxon>
        <taxon>asterids</taxon>
        <taxon>campanulids</taxon>
        <taxon>Asterales</taxon>
        <taxon>Asteraceae</taxon>
        <taxon>Asteroideae</taxon>
        <taxon>Anthemideae</taxon>
        <taxon>Anthemidinae</taxon>
        <taxon>Tanacetum</taxon>
    </lineage>
</organism>
<proteinExistence type="predicted"/>
<gene>
    <name evidence="2" type="ORF">Tci_031272</name>
</gene>
<comment type="caution">
    <text evidence="2">The sequence shown here is derived from an EMBL/GenBank/DDBJ whole genome shotgun (WGS) entry which is preliminary data.</text>
</comment>